<keyword evidence="5" id="KW-1185">Reference proteome</keyword>
<dbReference type="AlphaFoldDB" id="A0A0C3KVJ4"/>
<dbReference type="PANTHER" id="PTHR43329">
    <property type="entry name" value="EPOXIDE HYDROLASE"/>
    <property type="match status" value="1"/>
</dbReference>
<dbReference type="OrthoDB" id="408373at2759"/>
<evidence type="ECO:0000313" key="5">
    <source>
        <dbReference type="Proteomes" id="UP000054248"/>
    </source>
</evidence>
<evidence type="ECO:0000259" key="3">
    <source>
        <dbReference type="Pfam" id="PF00561"/>
    </source>
</evidence>
<organism evidence="4 5">
    <name type="scientific">Tulasnella calospora MUT 4182</name>
    <dbReference type="NCBI Taxonomy" id="1051891"/>
    <lineage>
        <taxon>Eukaryota</taxon>
        <taxon>Fungi</taxon>
        <taxon>Dikarya</taxon>
        <taxon>Basidiomycota</taxon>
        <taxon>Agaricomycotina</taxon>
        <taxon>Agaricomycetes</taxon>
        <taxon>Cantharellales</taxon>
        <taxon>Tulasnellaceae</taxon>
        <taxon>Tulasnella</taxon>
    </lineage>
</organism>
<protein>
    <recommendedName>
        <fullName evidence="3">AB hydrolase-1 domain-containing protein</fullName>
    </recommendedName>
</protein>
<reference evidence="5" key="2">
    <citation type="submission" date="2015-01" db="EMBL/GenBank/DDBJ databases">
        <title>Evolutionary Origins and Diversification of the Mycorrhizal Mutualists.</title>
        <authorList>
            <consortium name="DOE Joint Genome Institute"/>
            <consortium name="Mycorrhizal Genomics Consortium"/>
            <person name="Kohler A."/>
            <person name="Kuo A."/>
            <person name="Nagy L.G."/>
            <person name="Floudas D."/>
            <person name="Copeland A."/>
            <person name="Barry K.W."/>
            <person name="Cichocki N."/>
            <person name="Veneault-Fourrey C."/>
            <person name="LaButti K."/>
            <person name="Lindquist E.A."/>
            <person name="Lipzen A."/>
            <person name="Lundell T."/>
            <person name="Morin E."/>
            <person name="Murat C."/>
            <person name="Riley R."/>
            <person name="Ohm R."/>
            <person name="Sun H."/>
            <person name="Tunlid A."/>
            <person name="Henrissat B."/>
            <person name="Grigoriev I.V."/>
            <person name="Hibbett D.S."/>
            <person name="Martin F."/>
        </authorList>
    </citation>
    <scope>NUCLEOTIDE SEQUENCE [LARGE SCALE GENOMIC DNA]</scope>
    <source>
        <strain evidence="5">MUT 4182</strain>
    </source>
</reference>
<name>A0A0C3KVJ4_9AGAM</name>
<proteinExistence type="inferred from homology"/>
<dbReference type="EMBL" id="KN823041">
    <property type="protein sequence ID" value="KIO25483.1"/>
    <property type="molecule type" value="Genomic_DNA"/>
</dbReference>
<dbReference type="Gene3D" id="3.40.50.1820">
    <property type="entry name" value="alpha/beta hydrolase"/>
    <property type="match status" value="1"/>
</dbReference>
<dbReference type="Proteomes" id="UP000054248">
    <property type="component" value="Unassembled WGS sequence"/>
</dbReference>
<keyword evidence="1" id="KW-0378">Hydrolase</keyword>
<comment type="similarity">
    <text evidence="2">Belongs to the AB hydrolase superfamily. Epoxide hydrolase family.</text>
</comment>
<dbReference type="SUPFAM" id="SSF53474">
    <property type="entry name" value="alpha/beta-Hydrolases"/>
    <property type="match status" value="1"/>
</dbReference>
<evidence type="ECO:0000256" key="1">
    <source>
        <dbReference type="ARBA" id="ARBA00022801"/>
    </source>
</evidence>
<dbReference type="Pfam" id="PF00561">
    <property type="entry name" value="Abhydrolase_1"/>
    <property type="match status" value="1"/>
</dbReference>
<evidence type="ECO:0000313" key="4">
    <source>
        <dbReference type="EMBL" id="KIO25483.1"/>
    </source>
</evidence>
<feature type="domain" description="AB hydrolase-1" evidence="3">
    <location>
        <begin position="65"/>
        <end position="343"/>
    </location>
</feature>
<dbReference type="InterPro" id="IPR000073">
    <property type="entry name" value="AB_hydrolase_1"/>
</dbReference>
<sequence length="374" mass="42559">MAFSVGFAYADADGNRIHQFDPHRYEQYERNVQCSAIQRGTEGDNVVDININYVDIQPSTTPKETLILVHGWPGMWSTWARQIVHFQKDHRLLATNIRGFYKSTHPGDVHTGGAYSDFVSDLICMMDHAGVESAVCVGHDWGSQLCFEAARQRPDRFHAVIGLVVPYLPVGRQYVPTRYLARLAPRLAYQAFFNEFTEKATGELDKSVRRSLRAVMRGWHNPPPEAFLTSTTSLMDVFEDDDELEPITFLSPLEEDYLVKGMEIQGFGKTLQFYVDGNRQKSFAFAADQGNHTIHTPSLLILPSHDRVANWRDAIKMVHTEAFMTNLEIRDVETAHWPHLEAPEDVNGMMEEFLNNLRMRTPSETPGSGVREEL</sequence>
<dbReference type="GO" id="GO:0016787">
    <property type="term" value="F:hydrolase activity"/>
    <property type="evidence" value="ECO:0007669"/>
    <property type="project" value="UniProtKB-KW"/>
</dbReference>
<dbReference type="STRING" id="1051891.A0A0C3KVJ4"/>
<dbReference type="HOGENOM" id="CLU_020336_7_5_1"/>
<reference evidence="4 5" key="1">
    <citation type="submission" date="2014-04" db="EMBL/GenBank/DDBJ databases">
        <authorList>
            <consortium name="DOE Joint Genome Institute"/>
            <person name="Kuo A."/>
            <person name="Girlanda M."/>
            <person name="Perotto S."/>
            <person name="Kohler A."/>
            <person name="Nagy L.G."/>
            <person name="Floudas D."/>
            <person name="Copeland A."/>
            <person name="Barry K.W."/>
            <person name="Cichocki N."/>
            <person name="Veneault-Fourrey C."/>
            <person name="LaButti K."/>
            <person name="Lindquist E.A."/>
            <person name="Lipzen A."/>
            <person name="Lundell T."/>
            <person name="Morin E."/>
            <person name="Murat C."/>
            <person name="Sun H."/>
            <person name="Tunlid A."/>
            <person name="Henrissat B."/>
            <person name="Grigoriev I.V."/>
            <person name="Hibbett D.S."/>
            <person name="Martin F."/>
            <person name="Nordberg H.P."/>
            <person name="Cantor M.N."/>
            <person name="Hua S.X."/>
        </authorList>
    </citation>
    <scope>NUCLEOTIDE SEQUENCE [LARGE SCALE GENOMIC DNA]</scope>
    <source>
        <strain evidence="4 5">MUT 4182</strain>
    </source>
</reference>
<dbReference type="InterPro" id="IPR000639">
    <property type="entry name" value="Epox_hydrolase-like"/>
</dbReference>
<accession>A0A0C3KVJ4</accession>
<evidence type="ECO:0000256" key="2">
    <source>
        <dbReference type="ARBA" id="ARBA00038334"/>
    </source>
</evidence>
<dbReference type="InterPro" id="IPR029058">
    <property type="entry name" value="AB_hydrolase_fold"/>
</dbReference>
<dbReference type="PRINTS" id="PR00412">
    <property type="entry name" value="EPOXHYDRLASE"/>
</dbReference>
<gene>
    <name evidence="4" type="ORF">M407DRAFT_25191</name>
</gene>